<evidence type="ECO:0000313" key="1">
    <source>
        <dbReference type="EMBL" id="MBX50135.1"/>
    </source>
</evidence>
<accession>A0A2P2P5U6</accession>
<dbReference type="EMBL" id="GGEC01069651">
    <property type="protein sequence ID" value="MBX50135.1"/>
    <property type="molecule type" value="Transcribed_RNA"/>
</dbReference>
<name>A0A2P2P5U6_RHIMU</name>
<protein>
    <submittedName>
        <fullName evidence="1">Uncharacterized protein</fullName>
    </submittedName>
</protein>
<sequence length="53" mass="5918">MSIWLKPISRALAGGADRRARAQSESMTCINPSENIFWLLPLLANVEFASRLD</sequence>
<proteinExistence type="predicted"/>
<reference evidence="1" key="1">
    <citation type="submission" date="2018-02" db="EMBL/GenBank/DDBJ databases">
        <title>Rhizophora mucronata_Transcriptome.</title>
        <authorList>
            <person name="Meera S.P."/>
            <person name="Sreeshan A."/>
            <person name="Augustine A."/>
        </authorList>
    </citation>
    <scope>NUCLEOTIDE SEQUENCE</scope>
    <source>
        <tissue evidence="1">Leaf</tissue>
    </source>
</reference>
<dbReference type="AlphaFoldDB" id="A0A2P2P5U6"/>
<organism evidence="1">
    <name type="scientific">Rhizophora mucronata</name>
    <name type="common">Asiatic mangrove</name>
    <dbReference type="NCBI Taxonomy" id="61149"/>
    <lineage>
        <taxon>Eukaryota</taxon>
        <taxon>Viridiplantae</taxon>
        <taxon>Streptophyta</taxon>
        <taxon>Embryophyta</taxon>
        <taxon>Tracheophyta</taxon>
        <taxon>Spermatophyta</taxon>
        <taxon>Magnoliopsida</taxon>
        <taxon>eudicotyledons</taxon>
        <taxon>Gunneridae</taxon>
        <taxon>Pentapetalae</taxon>
        <taxon>rosids</taxon>
        <taxon>fabids</taxon>
        <taxon>Malpighiales</taxon>
        <taxon>Rhizophoraceae</taxon>
        <taxon>Rhizophora</taxon>
    </lineage>
</organism>